<dbReference type="PANTHER" id="PTHR43422:SF3">
    <property type="entry name" value="THIAMINE THIAZOLE SYNTHASE"/>
    <property type="match status" value="1"/>
</dbReference>
<dbReference type="InterPro" id="IPR036188">
    <property type="entry name" value="FAD/NAD-bd_sf"/>
</dbReference>
<dbReference type="Gene3D" id="3.50.50.60">
    <property type="entry name" value="FAD/NAD(P)-binding domain"/>
    <property type="match status" value="1"/>
</dbReference>
<dbReference type="Proteomes" id="UP001223390">
    <property type="component" value="Unassembled WGS sequence"/>
</dbReference>
<organism evidence="1 2">
    <name type="scientific">Streptomyces katrae</name>
    <dbReference type="NCBI Taxonomy" id="68223"/>
    <lineage>
        <taxon>Bacteria</taxon>
        <taxon>Bacillati</taxon>
        <taxon>Actinomycetota</taxon>
        <taxon>Actinomycetes</taxon>
        <taxon>Kitasatosporales</taxon>
        <taxon>Streptomycetaceae</taxon>
        <taxon>Streptomyces</taxon>
    </lineage>
</organism>
<accession>A0ABT7GMQ0</accession>
<evidence type="ECO:0000313" key="1">
    <source>
        <dbReference type="EMBL" id="MDK9494862.1"/>
    </source>
</evidence>
<dbReference type="EMBL" id="JASITI010000003">
    <property type="protein sequence ID" value="MDK9494862.1"/>
    <property type="molecule type" value="Genomic_DNA"/>
</dbReference>
<sequence>MSSSPRSTGRHTSVVVGGGLAGMLTAAALAGAGSGAGSGSGEVVVVERDALPDGPFPRKGLPQAHHAHLLWSGGATAVDSLLPGTIGALREDGAHRISLPTNMVGLSPEGWFRRWARESHYVLVASRDLLDWHVRRAVAALPNVTVADRTEVLGLTGGARRVTGVRVRGADAVARVLDADLVVDASGRASRTPRWLEEFGVPRAAVRTVDPGLVYASRIFRAPKDLGNTFPVVVNVQAADPRREGPGRSATLVPIEGDRWLVTLSGTRGGEPGTDPEAFGDFARALRHPIVSELIAGAEPLTDVVLTRTTVNRRHHYEKAALPAGLLVLGDAVAAYNPVYGHGMSVAAQSALALRDAVARYGLSDPRLAARAQRALAGPVAAAWALSTGNDVFYPGATESGPTAAERAVAAYVRRLMRTSTGNGRVARAVTDVMTLERPASRLFTPPVLLAALLGPRRAQLTGPPLAPAELAAVAAARG</sequence>
<reference evidence="1 2" key="1">
    <citation type="submission" date="2023-05" db="EMBL/GenBank/DDBJ databases">
        <title>Sequencing and Assembly of Streptomyces sp. NP73.</title>
        <authorList>
            <person name="Konwar A.N."/>
            <person name="Saikia K."/>
            <person name="Thakur D."/>
        </authorList>
    </citation>
    <scope>NUCLEOTIDE SEQUENCE [LARGE SCALE GENOMIC DNA]</scope>
    <source>
        <strain evidence="1 2">NP73</strain>
    </source>
</reference>
<dbReference type="PANTHER" id="PTHR43422">
    <property type="entry name" value="THIAMINE THIAZOLE SYNTHASE"/>
    <property type="match status" value="1"/>
</dbReference>
<dbReference type="RefSeq" id="WP_285340595.1">
    <property type="nucleotide sequence ID" value="NZ_JASITI010000003.1"/>
</dbReference>
<comment type="caution">
    <text evidence="1">The sequence shown here is derived from an EMBL/GenBank/DDBJ whole genome shotgun (WGS) entry which is preliminary data.</text>
</comment>
<keyword evidence="2" id="KW-1185">Reference proteome</keyword>
<gene>
    <name evidence="1" type="ORF">QEZ40_003497</name>
</gene>
<name>A0ABT7GMQ0_9ACTN</name>
<evidence type="ECO:0000313" key="2">
    <source>
        <dbReference type="Proteomes" id="UP001223390"/>
    </source>
</evidence>
<dbReference type="PRINTS" id="PR00420">
    <property type="entry name" value="RNGMNOXGNASE"/>
</dbReference>
<proteinExistence type="predicted"/>
<protein>
    <submittedName>
        <fullName evidence="1">Pyridine nucleotide-disulfide oxidoreductase</fullName>
    </submittedName>
</protein>
<dbReference type="SUPFAM" id="SSF51905">
    <property type="entry name" value="FAD/NAD(P)-binding domain"/>
    <property type="match status" value="1"/>
</dbReference>